<dbReference type="AlphaFoldDB" id="A0A6C0H8M1"/>
<organism evidence="1">
    <name type="scientific">viral metagenome</name>
    <dbReference type="NCBI Taxonomy" id="1070528"/>
    <lineage>
        <taxon>unclassified sequences</taxon>
        <taxon>metagenomes</taxon>
        <taxon>organismal metagenomes</taxon>
    </lineage>
</organism>
<evidence type="ECO:0000313" key="1">
    <source>
        <dbReference type="EMBL" id="QHT76353.1"/>
    </source>
</evidence>
<proteinExistence type="predicted"/>
<accession>A0A6C0H8M1</accession>
<sequence>MLFCPECLNYLDFMRTINTDIDDKIILKKPVDLFKIIDSNENIQLYKLGFMKKDLLDNKKYLKYSEEIKNNIENMSYENINTIVSIEYKCNNCNYVKPINETILLYYENNNNELIKINTIEESKLIFMNPILPHTHDYTCKNIECITHTNNILKDAVFYKLRNSYKVNYICGNCFFNW</sequence>
<protein>
    <submittedName>
        <fullName evidence="1">Uncharacterized protein</fullName>
    </submittedName>
</protein>
<reference evidence="1" key="1">
    <citation type="journal article" date="2020" name="Nature">
        <title>Giant virus diversity and host interactions through global metagenomics.</title>
        <authorList>
            <person name="Schulz F."/>
            <person name="Roux S."/>
            <person name="Paez-Espino D."/>
            <person name="Jungbluth S."/>
            <person name="Walsh D.A."/>
            <person name="Denef V.J."/>
            <person name="McMahon K.D."/>
            <person name="Konstantinidis K.T."/>
            <person name="Eloe-Fadrosh E.A."/>
            <person name="Kyrpides N.C."/>
            <person name="Woyke T."/>
        </authorList>
    </citation>
    <scope>NUCLEOTIDE SEQUENCE</scope>
    <source>
        <strain evidence="1">GVMAG-M-3300023179-82</strain>
    </source>
</reference>
<dbReference type="EMBL" id="MN739896">
    <property type="protein sequence ID" value="QHT76353.1"/>
    <property type="molecule type" value="Genomic_DNA"/>
</dbReference>
<name>A0A6C0H8M1_9ZZZZ</name>